<dbReference type="InterPro" id="IPR018511">
    <property type="entry name" value="Hemolysin-typ_Ca-bd_CS"/>
</dbReference>
<dbReference type="CDD" id="cd11304">
    <property type="entry name" value="Cadherin_repeat"/>
    <property type="match status" value="1"/>
</dbReference>
<sequence length="1900" mass="200250">MTIIIDGTLTDWSPDDRLERPETLVEGYALYGRYENGAFLIALESEVPIGPNTTFWLNTDADSETGHKVWDWAVGAEFNINFGDDGIARLYSGSEGSTLVAEIEYVLGPGGLTLEMRLPQALVGADVTSLTVYADVNNSVFLPSSYAEGGYLVTQPPPSSFDGLLTEWTEDQRLDTQLAGVEGYAMYGRVDPDKVVFALSSAVPIGPNTTFWLNTDGDTATGHQVFGWAGGAEFNVNIGADGIARLYSGAAGETFVSDIDFALAPGGMSIEFSISRQALGFVQSVQILADINDSVFLPASFGTGGYTLAEPPASTFDGLLTEWTAEQRLEAEGTGVDGYELYGRVDADDFVVALKSAVPIGPNTTFWINTDSNAATGHQIWGWAGGAEFNVNIGADGIARLYSGAAGETFVADLDHAFGPDGTTLEFAVPKALLGTGIEQISVLADVNDTVFLPNNYGYGGYTIALPPVSAFDGLLSEWTQDQRLETPTTHVEGYELYGTATDDAFVIALKSEVDIGPNTTFWINTDGNTSTGHLIWGWAMGAEFNVNIDSSGIARLYTGDAGQTLVAEIDFALGPDARTMELAIPKPLLGDGIEKIGVMADINNAVYLPADYTQPAYTINATVPPLAGADYKIAIVYSETTAGAYFSGMAYSQLVMAAQSQAMSAGIPFDLIGEADLTNLELLAQYDALVFPSFRNAPENYADIAATLNQLVYDYNVPIITAGDFMTNTADGDLLSANPYERMQTLLGLTRTGGESGVDVNLVASGDHEITAGYGGGAIHTYTGGATSYFSTVVAGAGTVIAQQVVNGVSHDAVISTTTGGRNVHFATEGMLADNNLLGQSIDWSTQPLDGPKISLSMSRDKAIVASRTDMDQSQETFDVDGGIYDAMLPILEQWRADYNFVGSYYVNVGLYSPDQDTNWFISSPYYQQLLAMGNEIGSHSYSHPFDTNLLLPDEVTQEIIDQRIAGYAALLDNPSACFCPYCMREDADQAIIDALAQMSVSEINATLQAALAAPDPMALDPVSKAILEASFKFQFETSRHVIEDNLGITVGGAAVPGMPETLETARQIIQYYDYLTGGASMVGAGYPGAFGYLSPTDAGKVYIAPNMSFDFTLLGWLGLTVEEAAARWIAEFEDLTVNSDLPIVVWPWHDYGVTAWDVDGIGSSPYDLSMFTEFVSAAHAAGSEFVTLADLAARISTFEQTELTYAVNGDTITVTATPQTGTLGTFALNLDSLGPQTIQAVTNWYAYDGDSVFLDANGGTFEIKLGSAQADVTHISSIGARMQLLSLEGDGTNLAFTMNGEGLVAIDLAGSSTSAFMVSGAEVVSIVDGIMTVRLVGLGDHAVSLVRVDTQNLAPTDIELSNLAAVPELLLDRVKVADLLVIDLNPDPDMRNNVLTVSDDRFEIDPVDGALYRKAGIAFDFETEPTIDLTITATDGDLVYAKTVSIAVANVNEAPEGGVAIVGEATENQTLSVDVTSLADPDGLGTLTYQWQRDTGTGFVGIAGATEATYTLTDDDAGALVRVIVSYTDAGGTFESIVSAATAPVVDVISPATLAPLTEDMTRTITSRDLVGAGYTGMAFAIVGLVASSGTLTDHGDGSWLFIPDLNDDTDVTFTYSIQTPERTDLASTTLDLIGMSDVMGTSGVDTLAASATDDQYHGGADNDTIRGGGGNDILFGDTGNDTVYGNAGDDTFVATPDDGDDSYIGGAGSDTMDFSPISADLTVSATSAASAQTGVDSLRSIEKIIGGSGNDTIIGSGAANELSGGRGSDVLDGRGGKDILTGGEGDDVFVFRNIAHSSSGAANRDVITDFTQGEDRIDLSIIDANTTISGNQAFTFLASVGAAFTGLAGELNFSFEDLDGDETDRTIITADVNGDQVADFSIELTGLIDLTAVDFIL</sequence>
<dbReference type="EMBL" id="CP107716">
    <property type="protein sequence ID" value="UYQ72951.1"/>
    <property type="molecule type" value="Genomic_DNA"/>
</dbReference>
<keyword evidence="4" id="KW-0677">Repeat</keyword>
<dbReference type="InterPro" id="IPR011049">
    <property type="entry name" value="Serralysin-like_metalloprot_C"/>
</dbReference>
<gene>
    <name evidence="7" type="ORF">OF122_04070</name>
</gene>
<dbReference type="RefSeq" id="WP_264226549.1">
    <property type="nucleotide sequence ID" value="NZ_CP107716.1"/>
</dbReference>
<evidence type="ECO:0000259" key="5">
    <source>
        <dbReference type="Pfam" id="PF08548"/>
    </source>
</evidence>
<accession>A0ABY6IQS1</accession>
<organism evidence="7 8">
    <name type="scientific">Pelagibacterium flavum</name>
    <dbReference type="NCBI Taxonomy" id="2984530"/>
    <lineage>
        <taxon>Bacteria</taxon>
        <taxon>Pseudomonadati</taxon>
        <taxon>Pseudomonadota</taxon>
        <taxon>Alphaproteobacteria</taxon>
        <taxon>Hyphomicrobiales</taxon>
        <taxon>Devosiaceae</taxon>
        <taxon>Pelagibacterium</taxon>
    </lineage>
</organism>
<evidence type="ECO:0000256" key="3">
    <source>
        <dbReference type="ARBA" id="ARBA00022525"/>
    </source>
</evidence>
<dbReference type="PANTHER" id="PTHR38340:SF1">
    <property type="entry name" value="S-LAYER PROTEIN"/>
    <property type="match status" value="1"/>
</dbReference>
<evidence type="ECO:0000256" key="1">
    <source>
        <dbReference type="ARBA" id="ARBA00001913"/>
    </source>
</evidence>
<dbReference type="Pfam" id="PF08548">
    <property type="entry name" value="Peptidase_M10_C"/>
    <property type="match status" value="1"/>
</dbReference>
<dbReference type="PRINTS" id="PR00313">
    <property type="entry name" value="CABNDNGRPT"/>
</dbReference>
<comment type="subcellular location">
    <subcellularLocation>
        <location evidence="2">Secreted</location>
    </subcellularLocation>
</comment>
<evidence type="ECO:0000256" key="2">
    <source>
        <dbReference type="ARBA" id="ARBA00004613"/>
    </source>
</evidence>
<keyword evidence="3" id="KW-0964">Secreted</keyword>
<dbReference type="InterPro" id="IPR041690">
    <property type="entry name" value="Cadherin_5"/>
</dbReference>
<dbReference type="Proteomes" id="UP001163882">
    <property type="component" value="Chromosome"/>
</dbReference>
<dbReference type="InterPro" id="IPR001343">
    <property type="entry name" value="Hemolysn_Ca-bd"/>
</dbReference>
<dbReference type="InterPro" id="IPR011330">
    <property type="entry name" value="Glyco_hydro/deAcase_b/a-brl"/>
</dbReference>
<keyword evidence="8" id="KW-1185">Reference proteome</keyword>
<dbReference type="SUPFAM" id="SSF88713">
    <property type="entry name" value="Glycoside hydrolase/deacetylase"/>
    <property type="match status" value="1"/>
</dbReference>
<evidence type="ECO:0000259" key="6">
    <source>
        <dbReference type="Pfam" id="PF17892"/>
    </source>
</evidence>
<evidence type="ECO:0000256" key="4">
    <source>
        <dbReference type="ARBA" id="ARBA00022737"/>
    </source>
</evidence>
<dbReference type="Pfam" id="PF00353">
    <property type="entry name" value="HemolysinCabind"/>
    <property type="match status" value="2"/>
</dbReference>
<evidence type="ECO:0000313" key="8">
    <source>
        <dbReference type="Proteomes" id="UP001163882"/>
    </source>
</evidence>
<feature type="domain" description="Peptidase M10 serralysin C-terminal" evidence="5">
    <location>
        <begin position="1683"/>
        <end position="1899"/>
    </location>
</feature>
<dbReference type="Pfam" id="PF17892">
    <property type="entry name" value="Cadherin_5"/>
    <property type="match status" value="1"/>
</dbReference>
<dbReference type="InterPro" id="IPR050557">
    <property type="entry name" value="RTX_toxin/Mannuronan_C5-epim"/>
</dbReference>
<reference evidence="7" key="1">
    <citation type="submission" date="2022-10" db="EMBL/GenBank/DDBJ databases">
        <title>YIM 151497 complete genome.</title>
        <authorList>
            <person name="Chen X."/>
        </authorList>
    </citation>
    <scope>NUCLEOTIDE SEQUENCE</scope>
    <source>
        <strain evidence="7">YIM 151497</strain>
    </source>
</reference>
<dbReference type="PANTHER" id="PTHR38340">
    <property type="entry name" value="S-LAYER PROTEIN"/>
    <property type="match status" value="1"/>
</dbReference>
<dbReference type="InterPro" id="IPR013858">
    <property type="entry name" value="Peptidase_M10B_C"/>
</dbReference>
<dbReference type="Gene3D" id="2.150.10.10">
    <property type="entry name" value="Serralysin-like metalloprotease, C-terminal"/>
    <property type="match status" value="2"/>
</dbReference>
<comment type="cofactor">
    <cofactor evidence="1">
        <name>Ca(2+)</name>
        <dbReference type="ChEBI" id="CHEBI:29108"/>
    </cofactor>
</comment>
<dbReference type="Gene3D" id="3.20.20.370">
    <property type="entry name" value="Glycoside hydrolase/deacetylase"/>
    <property type="match status" value="1"/>
</dbReference>
<feature type="domain" description="Cadherin-like" evidence="6">
    <location>
        <begin position="1552"/>
        <end position="1624"/>
    </location>
</feature>
<name>A0ABY6IQS1_9HYPH</name>
<dbReference type="PROSITE" id="PS00330">
    <property type="entry name" value="HEMOLYSIN_CALCIUM"/>
    <property type="match status" value="1"/>
</dbReference>
<proteinExistence type="predicted"/>
<dbReference type="SUPFAM" id="SSF51120">
    <property type="entry name" value="beta-Roll"/>
    <property type="match status" value="2"/>
</dbReference>
<protein>
    <submittedName>
        <fullName evidence="7">M10 family metallopeptidase C-terminal domain-containing protein</fullName>
    </submittedName>
</protein>
<dbReference type="Gene3D" id="2.60.40.2700">
    <property type="match status" value="1"/>
</dbReference>
<evidence type="ECO:0000313" key="7">
    <source>
        <dbReference type="EMBL" id="UYQ72951.1"/>
    </source>
</evidence>